<dbReference type="InterPro" id="IPR007355">
    <property type="entry name" value="DUF424"/>
</dbReference>
<evidence type="ECO:0000313" key="1">
    <source>
        <dbReference type="EMBL" id="MFC7201094.1"/>
    </source>
</evidence>
<keyword evidence="2" id="KW-1185">Reference proteome</keyword>
<gene>
    <name evidence="1" type="ORF">ACFQJ9_17050</name>
</gene>
<dbReference type="RefSeq" id="WP_279527853.1">
    <property type="nucleotide sequence ID" value="NZ_CP122312.1"/>
</dbReference>
<reference evidence="1 2" key="1">
    <citation type="journal article" date="2019" name="Int. J. Syst. Evol. Microbiol.">
        <title>The Global Catalogue of Microorganisms (GCM) 10K type strain sequencing project: providing services to taxonomists for standard genome sequencing and annotation.</title>
        <authorList>
            <consortium name="The Broad Institute Genomics Platform"/>
            <consortium name="The Broad Institute Genome Sequencing Center for Infectious Disease"/>
            <person name="Wu L."/>
            <person name="Ma J."/>
        </authorList>
    </citation>
    <scope>NUCLEOTIDE SEQUENCE [LARGE SCALE GENOMIC DNA]</scope>
    <source>
        <strain evidence="1 2">XZGYJ-43</strain>
    </source>
</reference>
<name>A0ABD5Z7D4_9EURY</name>
<comment type="caution">
    <text evidence="1">The sequence shown here is derived from an EMBL/GenBank/DDBJ whole genome shotgun (WGS) entry which is preliminary data.</text>
</comment>
<dbReference type="Pfam" id="PF04242">
    <property type="entry name" value="DUF424"/>
    <property type="match status" value="1"/>
</dbReference>
<dbReference type="Proteomes" id="UP001596447">
    <property type="component" value="Unassembled WGS sequence"/>
</dbReference>
<protein>
    <submittedName>
        <fullName evidence="1">DUF424 domain-containing protein</fullName>
    </submittedName>
</protein>
<proteinExistence type="predicted"/>
<sequence>MIVSERHTDQGLLVTVCDADVLGESFEDEERGVSLTVTEEFYGGEEATPEEVEETLARASIGNLVGEEAVALAVDAGFVAEPNVLDVEDTRHAQFLRL</sequence>
<evidence type="ECO:0000313" key="2">
    <source>
        <dbReference type="Proteomes" id="UP001596447"/>
    </source>
</evidence>
<organism evidence="1 2">
    <name type="scientific">Halospeciosus flavus</name>
    <dbReference type="NCBI Taxonomy" id="3032283"/>
    <lineage>
        <taxon>Archaea</taxon>
        <taxon>Methanobacteriati</taxon>
        <taxon>Methanobacteriota</taxon>
        <taxon>Stenosarchaea group</taxon>
        <taxon>Halobacteria</taxon>
        <taxon>Halobacteriales</taxon>
        <taxon>Halobacteriaceae</taxon>
        <taxon>Halospeciosus</taxon>
    </lineage>
</organism>
<dbReference type="EMBL" id="JBHTAR010000011">
    <property type="protein sequence ID" value="MFC7201094.1"/>
    <property type="molecule type" value="Genomic_DNA"/>
</dbReference>
<dbReference type="Gene3D" id="3.30.1860.10">
    <property type="entry name" value="uncharacterized conserved protein from methanopyrus kandleri domain like"/>
    <property type="match status" value="1"/>
</dbReference>
<accession>A0ABD5Z7D4</accession>
<dbReference type="AlphaFoldDB" id="A0ABD5Z7D4"/>